<dbReference type="Gene3D" id="1.10.340.30">
    <property type="entry name" value="Hypothetical protein, domain 2"/>
    <property type="match status" value="1"/>
</dbReference>
<evidence type="ECO:0000256" key="5">
    <source>
        <dbReference type="ARBA" id="ARBA00022801"/>
    </source>
</evidence>
<sequence>MMLIVDMIIKEMLNRFRKENPNPTTELDYINNYTLLVAIMLSAQTTDKQVNKVTSKLFKILQSPKDTIKIGIEKLEEHISSIGLWRNKARNIVAMSQILIDKFNNTIPNNMEQLITLPGVGRKSANAFLITAFNLPMMPVDTHVFRVSNRIGIVSTNNVKTTEQELLKIIPKKDMANTHNWLVLHGRYTCKALKPRCNKCLISDLCAFNQTQNS</sequence>
<comment type="caution">
    <text evidence="12">The sequence shown here is derived from an EMBL/GenBank/DDBJ whole genome shotgun (WGS) entry which is preliminary data.</text>
</comment>
<evidence type="ECO:0000256" key="1">
    <source>
        <dbReference type="ARBA" id="ARBA00008343"/>
    </source>
</evidence>
<keyword evidence="8 10" id="KW-0234">DNA repair</keyword>
<proteinExistence type="inferred from homology"/>
<feature type="binding site" evidence="10">
    <location>
        <position position="190"/>
    </location>
    <ligand>
        <name>[4Fe-4S] cluster</name>
        <dbReference type="ChEBI" id="CHEBI:49883"/>
    </ligand>
</feature>
<dbReference type="InterPro" id="IPR000445">
    <property type="entry name" value="HhH_motif"/>
</dbReference>
<comment type="catalytic activity">
    <reaction evidence="10">
        <text>2'-deoxyribonucleotide-(2'-deoxyribose 5'-phosphate)-2'-deoxyribonucleotide-DNA = a 3'-end 2'-deoxyribonucleotide-(2,3-dehydro-2,3-deoxyribose 5'-phosphate)-DNA + a 5'-end 5'-phospho-2'-deoxyribonucleoside-DNA + H(+)</text>
        <dbReference type="Rhea" id="RHEA:66592"/>
        <dbReference type="Rhea" id="RHEA-COMP:13180"/>
        <dbReference type="Rhea" id="RHEA-COMP:16897"/>
        <dbReference type="Rhea" id="RHEA-COMP:17067"/>
        <dbReference type="ChEBI" id="CHEBI:15378"/>
        <dbReference type="ChEBI" id="CHEBI:136412"/>
        <dbReference type="ChEBI" id="CHEBI:157695"/>
        <dbReference type="ChEBI" id="CHEBI:167181"/>
        <dbReference type="EC" id="4.2.99.18"/>
    </reaction>
</comment>
<dbReference type="InterPro" id="IPR011257">
    <property type="entry name" value="DNA_glycosylase"/>
</dbReference>
<keyword evidence="5 10" id="KW-0378">Hydrolase</keyword>
<dbReference type="Gene3D" id="1.10.1670.10">
    <property type="entry name" value="Helix-hairpin-Helix base-excision DNA repair enzymes (C-terminal)"/>
    <property type="match status" value="1"/>
</dbReference>
<dbReference type="InterPro" id="IPR003651">
    <property type="entry name" value="Endonuclease3_FeS-loop_motif"/>
</dbReference>
<feature type="binding site" evidence="10">
    <location>
        <position position="206"/>
    </location>
    <ligand>
        <name>[4Fe-4S] cluster</name>
        <dbReference type="ChEBI" id="CHEBI:49883"/>
    </ligand>
</feature>
<dbReference type="InterPro" id="IPR004036">
    <property type="entry name" value="Endonuclease-III-like_CS2"/>
</dbReference>
<reference evidence="12 13" key="1">
    <citation type="submission" date="2024-01" db="EMBL/GenBank/DDBJ databases">
        <authorList>
            <person name="Kunselman E."/>
        </authorList>
    </citation>
    <scope>NUCLEOTIDE SEQUENCE [LARGE SCALE GENOMIC DNA]</scope>
    <source>
        <strain evidence="12">2 abalone samples</strain>
    </source>
</reference>
<dbReference type="Pfam" id="PF00730">
    <property type="entry name" value="HhH-GPD"/>
    <property type="match status" value="1"/>
</dbReference>
<keyword evidence="13" id="KW-1185">Reference proteome</keyword>
<evidence type="ECO:0000313" key="12">
    <source>
        <dbReference type="EMBL" id="CAK8163557.1"/>
    </source>
</evidence>
<name>A0ABM9N9F1_9RICK</name>
<keyword evidence="7 10" id="KW-0411">Iron-sulfur</keyword>
<dbReference type="Pfam" id="PF00633">
    <property type="entry name" value="HHH"/>
    <property type="match status" value="1"/>
</dbReference>
<feature type="binding site" evidence="10">
    <location>
        <position position="200"/>
    </location>
    <ligand>
        <name>[4Fe-4S] cluster</name>
        <dbReference type="ChEBI" id="CHEBI:49883"/>
    </ligand>
</feature>
<feature type="binding site" evidence="10">
    <location>
        <position position="197"/>
    </location>
    <ligand>
        <name>[4Fe-4S] cluster</name>
        <dbReference type="ChEBI" id="CHEBI:49883"/>
    </ligand>
</feature>
<protein>
    <recommendedName>
        <fullName evidence="10">Endonuclease III</fullName>
        <ecNumber evidence="10">4.2.99.18</ecNumber>
    </recommendedName>
    <alternativeName>
        <fullName evidence="10">DNA-(apurinic or apyrimidinic site) lyase</fullName>
    </alternativeName>
</protein>
<keyword evidence="10" id="KW-0238">DNA-binding</keyword>
<evidence type="ECO:0000256" key="9">
    <source>
        <dbReference type="ARBA" id="ARBA00023295"/>
    </source>
</evidence>
<evidence type="ECO:0000256" key="4">
    <source>
        <dbReference type="ARBA" id="ARBA00022763"/>
    </source>
</evidence>
<comment type="cofactor">
    <cofactor evidence="10">
        <name>[4Fe-4S] cluster</name>
        <dbReference type="ChEBI" id="CHEBI:49883"/>
    </cofactor>
    <text evidence="10">Binds 1 [4Fe-4S] cluster.</text>
</comment>
<keyword evidence="12" id="KW-0540">Nuclease</keyword>
<dbReference type="EMBL" id="CAWVOK010000034">
    <property type="protein sequence ID" value="CAK8163557.1"/>
    <property type="molecule type" value="Genomic_DNA"/>
</dbReference>
<dbReference type="PIRSF" id="PIRSF001435">
    <property type="entry name" value="Nth"/>
    <property type="match status" value="1"/>
</dbReference>
<dbReference type="GO" id="GO:0140078">
    <property type="term" value="F:class I DNA-(apurinic or apyrimidinic site) endonuclease activity"/>
    <property type="evidence" value="ECO:0007669"/>
    <property type="project" value="UniProtKB-EC"/>
</dbReference>
<dbReference type="SMART" id="SM00478">
    <property type="entry name" value="ENDO3c"/>
    <property type="match status" value="1"/>
</dbReference>
<dbReference type="PROSITE" id="PS00764">
    <property type="entry name" value="ENDONUCLEASE_III_1"/>
    <property type="match status" value="1"/>
</dbReference>
<dbReference type="Proteomes" id="UP001314181">
    <property type="component" value="Unassembled WGS sequence"/>
</dbReference>
<keyword evidence="12" id="KW-0255">Endonuclease</keyword>
<evidence type="ECO:0000256" key="6">
    <source>
        <dbReference type="ARBA" id="ARBA00023004"/>
    </source>
</evidence>
<evidence type="ECO:0000256" key="7">
    <source>
        <dbReference type="ARBA" id="ARBA00023014"/>
    </source>
</evidence>
<dbReference type="SMART" id="SM00525">
    <property type="entry name" value="FES"/>
    <property type="match status" value="1"/>
</dbReference>
<evidence type="ECO:0000259" key="11">
    <source>
        <dbReference type="SMART" id="SM00478"/>
    </source>
</evidence>
<dbReference type="PANTHER" id="PTHR10359">
    <property type="entry name" value="A/G-SPECIFIC ADENINE GLYCOSYLASE/ENDONUCLEASE III"/>
    <property type="match status" value="1"/>
</dbReference>
<keyword evidence="3 10" id="KW-0479">Metal-binding</keyword>
<organism evidence="12 13">
    <name type="scientific">Candidatus Xenohaliotis californiensis</name>
    <dbReference type="NCBI Taxonomy" id="84677"/>
    <lineage>
        <taxon>Bacteria</taxon>
        <taxon>Pseudomonadati</taxon>
        <taxon>Pseudomonadota</taxon>
        <taxon>Alphaproteobacteria</taxon>
        <taxon>Rickettsiales</taxon>
        <taxon>Anaplasmataceae</taxon>
        <taxon>Candidatus Xenohaliotis</taxon>
    </lineage>
</organism>
<feature type="domain" description="HhH-GPD" evidence="11">
    <location>
        <begin position="41"/>
        <end position="188"/>
    </location>
</feature>
<dbReference type="PROSITE" id="PS01155">
    <property type="entry name" value="ENDONUCLEASE_III_2"/>
    <property type="match status" value="1"/>
</dbReference>
<evidence type="ECO:0000256" key="8">
    <source>
        <dbReference type="ARBA" id="ARBA00023204"/>
    </source>
</evidence>
<dbReference type="RefSeq" id="WP_338364884.1">
    <property type="nucleotide sequence ID" value="NZ_CAWVOK010000034.1"/>
</dbReference>
<dbReference type="InterPro" id="IPR005759">
    <property type="entry name" value="Nth"/>
</dbReference>
<dbReference type="InterPro" id="IPR023170">
    <property type="entry name" value="HhH_base_excis_C"/>
</dbReference>
<accession>A0ABM9N9F1</accession>
<dbReference type="PANTHER" id="PTHR10359:SF18">
    <property type="entry name" value="ENDONUCLEASE III"/>
    <property type="match status" value="1"/>
</dbReference>
<keyword evidence="9 10" id="KW-0326">Glycosidase</keyword>
<dbReference type="EC" id="4.2.99.18" evidence="10"/>
<evidence type="ECO:0000256" key="2">
    <source>
        <dbReference type="ARBA" id="ARBA00022485"/>
    </source>
</evidence>
<gene>
    <name evidence="10 12" type="primary">nth</name>
    <name evidence="12" type="ORF">CAXC1_80015</name>
</gene>
<keyword evidence="2 10" id="KW-0004">4Fe-4S</keyword>
<evidence type="ECO:0000256" key="10">
    <source>
        <dbReference type="HAMAP-Rule" id="MF_00942"/>
    </source>
</evidence>
<comment type="similarity">
    <text evidence="1 10">Belongs to the Nth/MutY family.</text>
</comment>
<keyword evidence="6 10" id="KW-0408">Iron</keyword>
<evidence type="ECO:0000313" key="13">
    <source>
        <dbReference type="Proteomes" id="UP001314181"/>
    </source>
</evidence>
<dbReference type="NCBIfam" id="TIGR01083">
    <property type="entry name" value="nth"/>
    <property type="match status" value="1"/>
</dbReference>
<keyword evidence="4 10" id="KW-0227">DNA damage</keyword>
<keyword evidence="10 12" id="KW-0456">Lyase</keyword>
<dbReference type="SUPFAM" id="SSF48150">
    <property type="entry name" value="DNA-glycosylase"/>
    <property type="match status" value="1"/>
</dbReference>
<dbReference type="HAMAP" id="MF_00942">
    <property type="entry name" value="Nth"/>
    <property type="match status" value="1"/>
</dbReference>
<dbReference type="InterPro" id="IPR003265">
    <property type="entry name" value="HhH-GPD_domain"/>
</dbReference>
<dbReference type="CDD" id="cd00056">
    <property type="entry name" value="ENDO3c"/>
    <property type="match status" value="1"/>
</dbReference>
<comment type="function">
    <text evidence="10">DNA repair enzyme that has both DNA N-glycosylase activity and AP-lyase activity. The DNA N-glycosylase activity releases various damaged pyrimidines from DNA by cleaving the N-glycosidic bond, leaving an AP (apurinic/apyrimidinic) site. The AP-lyase activity cleaves the phosphodiester bond 3' to the AP site by a beta-elimination, leaving a 3'-terminal unsaturated sugar and a product with a terminal 5'-phosphate.</text>
</comment>
<dbReference type="InterPro" id="IPR004035">
    <property type="entry name" value="Endouclease-III_FeS-bd_BS"/>
</dbReference>
<evidence type="ECO:0000256" key="3">
    <source>
        <dbReference type="ARBA" id="ARBA00022723"/>
    </source>
</evidence>